<proteinExistence type="predicted"/>
<gene>
    <name evidence="1" type="ORF">BDM02DRAFT_2456955</name>
</gene>
<comment type="caution">
    <text evidence="1">The sequence shown here is derived from an EMBL/GenBank/DDBJ whole genome shotgun (WGS) entry which is preliminary data.</text>
</comment>
<keyword evidence="2" id="KW-1185">Reference proteome</keyword>
<name>A0ACB6ZED7_THEGA</name>
<protein>
    <submittedName>
        <fullName evidence="1">Uncharacterized protein</fullName>
    </submittedName>
</protein>
<sequence>MTLSIKPIPFLGSLLSPSIFPSFLFPATWCVYGLSIHSRFSTSSFPLPHTCGSHTGHQLPTPFMNISRPLIPCIYAASFISFPVSQFHSSPPISFHLIPSASVSHPYCLPPLTNLFQYFSPPLHLSNRFLFNPVSQFLFSLFILSIAVIPVLMCTFLSVGPWGHHRILLRFLHS</sequence>
<dbReference type="Proteomes" id="UP000886501">
    <property type="component" value="Unassembled WGS sequence"/>
</dbReference>
<evidence type="ECO:0000313" key="2">
    <source>
        <dbReference type="Proteomes" id="UP000886501"/>
    </source>
</evidence>
<accession>A0ACB6ZED7</accession>
<reference evidence="1" key="2">
    <citation type="journal article" date="2020" name="Nat. Commun.">
        <title>Large-scale genome sequencing of mycorrhizal fungi provides insights into the early evolution of symbiotic traits.</title>
        <authorList>
            <person name="Miyauchi S."/>
            <person name="Kiss E."/>
            <person name="Kuo A."/>
            <person name="Drula E."/>
            <person name="Kohler A."/>
            <person name="Sanchez-Garcia M."/>
            <person name="Morin E."/>
            <person name="Andreopoulos B."/>
            <person name="Barry K.W."/>
            <person name="Bonito G."/>
            <person name="Buee M."/>
            <person name="Carver A."/>
            <person name="Chen C."/>
            <person name="Cichocki N."/>
            <person name="Clum A."/>
            <person name="Culley D."/>
            <person name="Crous P.W."/>
            <person name="Fauchery L."/>
            <person name="Girlanda M."/>
            <person name="Hayes R.D."/>
            <person name="Keri Z."/>
            <person name="LaButti K."/>
            <person name="Lipzen A."/>
            <person name="Lombard V."/>
            <person name="Magnuson J."/>
            <person name="Maillard F."/>
            <person name="Murat C."/>
            <person name="Nolan M."/>
            <person name="Ohm R.A."/>
            <person name="Pangilinan J."/>
            <person name="Pereira M.F."/>
            <person name="Perotto S."/>
            <person name="Peter M."/>
            <person name="Pfister S."/>
            <person name="Riley R."/>
            <person name="Sitrit Y."/>
            <person name="Stielow J.B."/>
            <person name="Szollosi G."/>
            <person name="Zifcakova L."/>
            <person name="Stursova M."/>
            <person name="Spatafora J.W."/>
            <person name="Tedersoo L."/>
            <person name="Vaario L.M."/>
            <person name="Yamada A."/>
            <person name="Yan M."/>
            <person name="Wang P."/>
            <person name="Xu J."/>
            <person name="Bruns T."/>
            <person name="Baldrian P."/>
            <person name="Vilgalys R."/>
            <person name="Dunand C."/>
            <person name="Henrissat B."/>
            <person name="Grigoriev I.V."/>
            <person name="Hibbett D."/>
            <person name="Nagy L.G."/>
            <person name="Martin F.M."/>
        </authorList>
    </citation>
    <scope>NUCLEOTIDE SEQUENCE</scope>
    <source>
        <strain evidence="1">P2</strain>
    </source>
</reference>
<reference evidence="1" key="1">
    <citation type="submission" date="2019-10" db="EMBL/GenBank/DDBJ databases">
        <authorList>
            <consortium name="DOE Joint Genome Institute"/>
            <person name="Kuo A."/>
            <person name="Miyauchi S."/>
            <person name="Kiss E."/>
            <person name="Drula E."/>
            <person name="Kohler A."/>
            <person name="Sanchez-Garcia M."/>
            <person name="Andreopoulos B."/>
            <person name="Barry K.W."/>
            <person name="Bonito G."/>
            <person name="Buee M."/>
            <person name="Carver A."/>
            <person name="Chen C."/>
            <person name="Cichocki N."/>
            <person name="Clum A."/>
            <person name="Culley D."/>
            <person name="Crous P.W."/>
            <person name="Fauchery L."/>
            <person name="Girlanda M."/>
            <person name="Hayes R."/>
            <person name="Keri Z."/>
            <person name="Labutti K."/>
            <person name="Lipzen A."/>
            <person name="Lombard V."/>
            <person name="Magnuson J."/>
            <person name="Maillard F."/>
            <person name="Morin E."/>
            <person name="Murat C."/>
            <person name="Nolan M."/>
            <person name="Ohm R."/>
            <person name="Pangilinan J."/>
            <person name="Pereira M."/>
            <person name="Perotto S."/>
            <person name="Peter M."/>
            <person name="Riley R."/>
            <person name="Sitrit Y."/>
            <person name="Stielow B."/>
            <person name="Szollosi G."/>
            <person name="Zifcakova L."/>
            <person name="Stursova M."/>
            <person name="Spatafora J.W."/>
            <person name="Tedersoo L."/>
            <person name="Vaario L.-M."/>
            <person name="Yamada A."/>
            <person name="Yan M."/>
            <person name="Wang P."/>
            <person name="Xu J."/>
            <person name="Bruns T."/>
            <person name="Baldrian P."/>
            <person name="Vilgalys R."/>
            <person name="Henrissat B."/>
            <person name="Grigoriev I.V."/>
            <person name="Hibbett D."/>
            <person name="Nagy L.G."/>
            <person name="Martin F.M."/>
        </authorList>
    </citation>
    <scope>NUCLEOTIDE SEQUENCE</scope>
    <source>
        <strain evidence="1">P2</strain>
    </source>
</reference>
<organism evidence="1 2">
    <name type="scientific">Thelephora ganbajun</name>
    <name type="common">Ganba fungus</name>
    <dbReference type="NCBI Taxonomy" id="370292"/>
    <lineage>
        <taxon>Eukaryota</taxon>
        <taxon>Fungi</taxon>
        <taxon>Dikarya</taxon>
        <taxon>Basidiomycota</taxon>
        <taxon>Agaricomycotina</taxon>
        <taxon>Agaricomycetes</taxon>
        <taxon>Thelephorales</taxon>
        <taxon>Thelephoraceae</taxon>
        <taxon>Thelephora</taxon>
    </lineage>
</organism>
<dbReference type="EMBL" id="MU118022">
    <property type="protein sequence ID" value="KAF9647991.1"/>
    <property type="molecule type" value="Genomic_DNA"/>
</dbReference>
<evidence type="ECO:0000313" key="1">
    <source>
        <dbReference type="EMBL" id="KAF9647991.1"/>
    </source>
</evidence>